<reference evidence="1 2" key="1">
    <citation type="submission" date="2013-02" db="EMBL/GenBank/DDBJ databases">
        <title>Draft Genome Sequence of Streptomyces afghaniensis, Which Produces Compounds of the Julimycin B-Complex.</title>
        <authorList>
            <person name="Gruening B.A."/>
            <person name="Praeg A."/>
            <person name="Erxleben A."/>
            <person name="Guenther S."/>
            <person name="Fiedler H.-P."/>
            <person name="Goodfellow M."/>
            <person name="Mueller M."/>
        </authorList>
    </citation>
    <scope>NUCLEOTIDE SEQUENCE [LARGE SCALE GENOMIC DNA]</scope>
    <source>
        <strain evidence="1 2">772</strain>
    </source>
</reference>
<dbReference type="Proteomes" id="UP000015001">
    <property type="component" value="Unassembled WGS sequence"/>
</dbReference>
<dbReference type="PATRIC" id="fig|1283301.3.peg.1274"/>
<organism evidence="1 2">
    <name type="scientific">Streptomyces afghaniensis 772</name>
    <dbReference type="NCBI Taxonomy" id="1283301"/>
    <lineage>
        <taxon>Bacteria</taxon>
        <taxon>Bacillati</taxon>
        <taxon>Actinomycetota</taxon>
        <taxon>Actinomycetes</taxon>
        <taxon>Kitasatosporales</taxon>
        <taxon>Streptomycetaceae</taxon>
        <taxon>Streptomyces</taxon>
    </lineage>
</organism>
<protein>
    <submittedName>
        <fullName evidence="1">Uncharacterized protein</fullName>
    </submittedName>
</protein>
<dbReference type="AlphaFoldDB" id="S4N2T2"/>
<proteinExistence type="predicted"/>
<gene>
    <name evidence="1" type="ORF">STAFG_1297</name>
</gene>
<keyword evidence="2" id="KW-1185">Reference proteome</keyword>
<accession>S4N2T2</accession>
<dbReference type="HOGENOM" id="CLU_2371433_0_0_11"/>
<sequence>MAQHALTQRQYEGPQPVLTAALAAAFPGCGQAYSRAGGYRARIGVVGACRLRSGHSKALPVVPSSVLVFSSRPCPVGQRFTAVAAVGGGLPGSRR</sequence>
<comment type="caution">
    <text evidence="1">The sequence shown here is derived from an EMBL/GenBank/DDBJ whole genome shotgun (WGS) entry which is preliminary data.</text>
</comment>
<evidence type="ECO:0000313" key="2">
    <source>
        <dbReference type="Proteomes" id="UP000015001"/>
    </source>
</evidence>
<name>S4N2T2_9ACTN</name>
<dbReference type="EMBL" id="AOPY01001308">
    <property type="protein sequence ID" value="EPJ41637.1"/>
    <property type="molecule type" value="Genomic_DNA"/>
</dbReference>
<evidence type="ECO:0000313" key="1">
    <source>
        <dbReference type="EMBL" id="EPJ41637.1"/>
    </source>
</evidence>